<dbReference type="Proteomes" id="UP000199440">
    <property type="component" value="Unassembled WGS sequence"/>
</dbReference>
<evidence type="ECO:0000259" key="3">
    <source>
        <dbReference type="PROSITE" id="PS51186"/>
    </source>
</evidence>
<gene>
    <name evidence="4" type="ORF">SAMN04488514_101319</name>
</gene>
<feature type="domain" description="N-acetyltransferase" evidence="3">
    <location>
        <begin position="2"/>
        <end position="139"/>
    </location>
</feature>
<keyword evidence="5" id="KW-1185">Reference proteome</keyword>
<dbReference type="PANTHER" id="PTHR43420">
    <property type="entry name" value="ACETYLTRANSFERASE"/>
    <property type="match status" value="1"/>
</dbReference>
<dbReference type="InterPro" id="IPR016181">
    <property type="entry name" value="Acyl_CoA_acyltransferase"/>
</dbReference>
<dbReference type="EMBL" id="FNGV01000001">
    <property type="protein sequence ID" value="SDL29895.1"/>
    <property type="molecule type" value="Genomic_DNA"/>
</dbReference>
<reference evidence="4 5" key="1">
    <citation type="submission" date="2016-10" db="EMBL/GenBank/DDBJ databases">
        <authorList>
            <person name="de Groot N.N."/>
        </authorList>
    </citation>
    <scope>NUCLEOTIDE SEQUENCE [LARGE SCALE GENOMIC DNA]</scope>
    <source>
        <strain evidence="4 5">DSM 19886</strain>
    </source>
</reference>
<name>A0A1G9IXT6_9FLAO</name>
<dbReference type="Gene3D" id="3.40.630.30">
    <property type="match status" value="1"/>
</dbReference>
<protein>
    <submittedName>
        <fullName evidence="4">Acetyltransferase (GNAT) family protein</fullName>
    </submittedName>
</protein>
<organism evidence="4 5">
    <name type="scientific">Kriegella aquimaris</name>
    <dbReference type="NCBI Taxonomy" id="192904"/>
    <lineage>
        <taxon>Bacteria</taxon>
        <taxon>Pseudomonadati</taxon>
        <taxon>Bacteroidota</taxon>
        <taxon>Flavobacteriia</taxon>
        <taxon>Flavobacteriales</taxon>
        <taxon>Flavobacteriaceae</taxon>
        <taxon>Kriegella</taxon>
    </lineage>
</organism>
<keyword evidence="1 4" id="KW-0808">Transferase</keyword>
<dbReference type="InterPro" id="IPR050680">
    <property type="entry name" value="YpeA/RimI_acetyltransf"/>
</dbReference>
<evidence type="ECO:0000256" key="2">
    <source>
        <dbReference type="ARBA" id="ARBA00023315"/>
    </source>
</evidence>
<evidence type="ECO:0000313" key="4">
    <source>
        <dbReference type="EMBL" id="SDL29895.1"/>
    </source>
</evidence>
<dbReference type="OrthoDB" id="9789603at2"/>
<proteinExistence type="predicted"/>
<evidence type="ECO:0000313" key="5">
    <source>
        <dbReference type="Proteomes" id="UP000199440"/>
    </source>
</evidence>
<dbReference type="AlphaFoldDB" id="A0A1G9IXT6"/>
<dbReference type="CDD" id="cd04301">
    <property type="entry name" value="NAT_SF"/>
    <property type="match status" value="1"/>
</dbReference>
<dbReference type="InterPro" id="IPR000182">
    <property type="entry name" value="GNAT_dom"/>
</dbReference>
<dbReference type="PROSITE" id="PS51186">
    <property type="entry name" value="GNAT"/>
    <property type="match status" value="1"/>
</dbReference>
<dbReference type="SUPFAM" id="SSF55729">
    <property type="entry name" value="Acyl-CoA N-acyltransferases (Nat)"/>
    <property type="match status" value="1"/>
</dbReference>
<sequence length="139" mass="16125">MYDIRLIEKEVLNDIIPLLQGLNPKMSKTVLEKRLAQMVLQGYQCVGVYDSLKLIGISGLWVLTKYYVGKHIEPDNVYIIPEYQGKGIGKLMMEWIFEYAKNIGCEASELNCYVDNEAGKRFWEQQGYTAIGYHFQKKF</sequence>
<evidence type="ECO:0000256" key="1">
    <source>
        <dbReference type="ARBA" id="ARBA00022679"/>
    </source>
</evidence>
<keyword evidence="2" id="KW-0012">Acyltransferase</keyword>
<dbReference type="STRING" id="192904.SAMN04488514_101319"/>
<accession>A0A1G9IXT6</accession>
<dbReference type="GO" id="GO:0016747">
    <property type="term" value="F:acyltransferase activity, transferring groups other than amino-acyl groups"/>
    <property type="evidence" value="ECO:0007669"/>
    <property type="project" value="InterPro"/>
</dbReference>
<dbReference type="Pfam" id="PF00583">
    <property type="entry name" value="Acetyltransf_1"/>
    <property type="match status" value="1"/>
</dbReference>
<dbReference type="RefSeq" id="WP_089884603.1">
    <property type="nucleotide sequence ID" value="NZ_FNGV01000001.1"/>
</dbReference>